<feature type="transmembrane region" description="Helical" evidence="12">
    <location>
        <begin position="628"/>
        <end position="651"/>
    </location>
</feature>
<evidence type="ECO:0000256" key="6">
    <source>
        <dbReference type="ARBA" id="ARBA00022692"/>
    </source>
</evidence>
<evidence type="ECO:0000256" key="1">
    <source>
        <dbReference type="ARBA" id="ARBA00004141"/>
    </source>
</evidence>
<dbReference type="EC" id="2.4.1.34" evidence="3"/>
<comment type="catalytic activity">
    <reaction evidence="9">
        <text>[(1-&gt;3)-beta-D-glucosyl](n) + UDP-alpha-D-glucose = [(1-&gt;3)-beta-D-glucosyl](n+1) + UDP + H(+)</text>
        <dbReference type="Rhea" id="RHEA:21476"/>
        <dbReference type="Rhea" id="RHEA-COMP:11146"/>
        <dbReference type="Rhea" id="RHEA-COMP:14303"/>
        <dbReference type="ChEBI" id="CHEBI:15378"/>
        <dbReference type="ChEBI" id="CHEBI:37671"/>
        <dbReference type="ChEBI" id="CHEBI:58223"/>
        <dbReference type="ChEBI" id="CHEBI:58885"/>
        <dbReference type="EC" id="2.4.1.34"/>
    </reaction>
</comment>
<feature type="transmembrane region" description="Helical" evidence="12">
    <location>
        <begin position="1908"/>
        <end position="1926"/>
    </location>
</feature>
<dbReference type="PANTHER" id="PTHR12741">
    <property type="entry name" value="LYST-INTERACTING PROTEIN LIP5 DOPAMINE RESPONSIVE PROTEIN DRG-1"/>
    <property type="match status" value="1"/>
</dbReference>
<keyword evidence="10" id="KW-0175">Coiled coil</keyword>
<evidence type="ECO:0000256" key="8">
    <source>
        <dbReference type="ARBA" id="ARBA00023136"/>
    </source>
</evidence>
<dbReference type="GO" id="GO:0006075">
    <property type="term" value="P:(1-&gt;3)-beta-D-glucan biosynthetic process"/>
    <property type="evidence" value="ECO:0007669"/>
    <property type="project" value="InterPro"/>
</dbReference>
<dbReference type="GO" id="GO:0003843">
    <property type="term" value="F:1,3-beta-D-glucan synthase activity"/>
    <property type="evidence" value="ECO:0007669"/>
    <property type="project" value="UniProtKB-EC"/>
</dbReference>
<keyword evidence="5" id="KW-0808">Transferase</keyword>
<dbReference type="PANTHER" id="PTHR12741:SF48">
    <property type="entry name" value="1,3-BETA-GLUCAN SYNTHASE COMPONENT FKS1-RELATED"/>
    <property type="match status" value="1"/>
</dbReference>
<feature type="transmembrane region" description="Helical" evidence="12">
    <location>
        <begin position="325"/>
        <end position="344"/>
    </location>
</feature>
<keyword evidence="15" id="KW-1185">Reference proteome</keyword>
<comment type="similarity">
    <text evidence="2">Belongs to the glycosyltransferase 48 family.</text>
</comment>
<evidence type="ECO:0000256" key="7">
    <source>
        <dbReference type="ARBA" id="ARBA00022989"/>
    </source>
</evidence>
<name>A0A1V9Z7M9_ACHHY</name>
<feature type="transmembrane region" description="Helical" evidence="12">
    <location>
        <begin position="1846"/>
        <end position="1865"/>
    </location>
</feature>
<comment type="subcellular location">
    <subcellularLocation>
        <location evidence="1">Membrane</location>
        <topology evidence="1">Multi-pass membrane protein</topology>
    </subcellularLocation>
</comment>
<feature type="transmembrane region" description="Helical" evidence="12">
    <location>
        <begin position="540"/>
        <end position="562"/>
    </location>
</feature>
<evidence type="ECO:0000313" key="15">
    <source>
        <dbReference type="Proteomes" id="UP000243579"/>
    </source>
</evidence>
<evidence type="ECO:0000256" key="5">
    <source>
        <dbReference type="ARBA" id="ARBA00022679"/>
    </source>
</evidence>
<feature type="transmembrane region" description="Helical" evidence="12">
    <location>
        <begin position="1684"/>
        <end position="1705"/>
    </location>
</feature>
<dbReference type="STRING" id="1202772.A0A1V9Z7M9"/>
<reference evidence="14 15" key="1">
    <citation type="journal article" date="2014" name="Genome Biol. Evol.">
        <title>The secreted proteins of Achlya hypogyna and Thraustotheca clavata identify the ancestral oomycete secretome and reveal gene acquisitions by horizontal gene transfer.</title>
        <authorList>
            <person name="Misner I."/>
            <person name="Blouin N."/>
            <person name="Leonard G."/>
            <person name="Richards T.A."/>
            <person name="Lane C.E."/>
        </authorList>
    </citation>
    <scope>NUCLEOTIDE SEQUENCE [LARGE SCALE GENOMIC DNA]</scope>
    <source>
        <strain evidence="14 15">ATCC 48635</strain>
    </source>
</reference>
<dbReference type="SMART" id="SM01205">
    <property type="entry name" value="FKS1_dom1"/>
    <property type="match status" value="1"/>
</dbReference>
<dbReference type="Pfam" id="PF02364">
    <property type="entry name" value="Glucan_synthase"/>
    <property type="match status" value="2"/>
</dbReference>
<feature type="transmembrane region" description="Helical" evidence="12">
    <location>
        <begin position="1529"/>
        <end position="1548"/>
    </location>
</feature>
<feature type="transmembrane region" description="Helical" evidence="12">
    <location>
        <begin position="574"/>
        <end position="593"/>
    </location>
</feature>
<feature type="transmembrane region" description="Helical" evidence="12">
    <location>
        <begin position="1615"/>
        <end position="1637"/>
    </location>
</feature>
<feature type="transmembrane region" description="Helical" evidence="12">
    <location>
        <begin position="1495"/>
        <end position="1517"/>
    </location>
</feature>
<dbReference type="GO" id="GO:0005886">
    <property type="term" value="C:plasma membrane"/>
    <property type="evidence" value="ECO:0007669"/>
    <property type="project" value="TreeGrafter"/>
</dbReference>
<organism evidence="14 15">
    <name type="scientific">Achlya hypogyna</name>
    <name type="common">Oomycete</name>
    <name type="synonym">Protoachlya hypogyna</name>
    <dbReference type="NCBI Taxonomy" id="1202772"/>
    <lineage>
        <taxon>Eukaryota</taxon>
        <taxon>Sar</taxon>
        <taxon>Stramenopiles</taxon>
        <taxon>Oomycota</taxon>
        <taxon>Saprolegniomycetes</taxon>
        <taxon>Saprolegniales</taxon>
        <taxon>Achlyaceae</taxon>
        <taxon>Achlya</taxon>
    </lineage>
</organism>
<keyword evidence="6 12" id="KW-0812">Transmembrane</keyword>
<feature type="transmembrane region" description="Helical" evidence="12">
    <location>
        <begin position="1560"/>
        <end position="1578"/>
    </location>
</feature>
<gene>
    <name evidence="14" type="ORF">ACHHYP_01920</name>
</gene>
<keyword evidence="7 12" id="KW-1133">Transmembrane helix</keyword>
<evidence type="ECO:0000259" key="13">
    <source>
        <dbReference type="SMART" id="SM01205"/>
    </source>
</evidence>
<dbReference type="InterPro" id="IPR003440">
    <property type="entry name" value="Glyco_trans_48_dom"/>
</dbReference>
<proteinExistence type="inferred from homology"/>
<dbReference type="Proteomes" id="UP000243579">
    <property type="component" value="Unassembled WGS sequence"/>
</dbReference>
<dbReference type="OrthoDB" id="1880850at2759"/>
<evidence type="ECO:0000256" key="10">
    <source>
        <dbReference type="SAM" id="Coils"/>
    </source>
</evidence>
<feature type="coiled-coil region" evidence="10">
    <location>
        <begin position="974"/>
        <end position="1001"/>
    </location>
</feature>
<feature type="compositionally biased region" description="Basic and acidic residues" evidence="11">
    <location>
        <begin position="717"/>
        <end position="731"/>
    </location>
</feature>
<dbReference type="GO" id="GO:0000148">
    <property type="term" value="C:1,3-beta-D-glucan synthase complex"/>
    <property type="evidence" value="ECO:0007669"/>
    <property type="project" value="InterPro"/>
</dbReference>
<keyword evidence="8 12" id="KW-0472">Membrane</keyword>
<protein>
    <recommendedName>
        <fullName evidence="3">1,3-beta-glucan synthase</fullName>
        <ecNumber evidence="3">2.4.1.34</ecNumber>
    </recommendedName>
</protein>
<feature type="transmembrane region" description="Helical" evidence="12">
    <location>
        <begin position="1802"/>
        <end position="1825"/>
    </location>
</feature>
<evidence type="ECO:0000256" key="9">
    <source>
        <dbReference type="ARBA" id="ARBA00047777"/>
    </source>
</evidence>
<evidence type="ECO:0000313" key="14">
    <source>
        <dbReference type="EMBL" id="OQR94005.1"/>
    </source>
</evidence>
<evidence type="ECO:0000256" key="3">
    <source>
        <dbReference type="ARBA" id="ARBA00012589"/>
    </source>
</evidence>
<dbReference type="InterPro" id="IPR026899">
    <property type="entry name" value="FKS1-like_dom1"/>
</dbReference>
<feature type="domain" description="1,3-beta-glucan synthase component FKS1-like" evidence="13">
    <location>
        <begin position="186"/>
        <end position="289"/>
    </location>
</feature>
<feature type="transmembrane region" description="Helical" evidence="12">
    <location>
        <begin position="1765"/>
        <end position="1782"/>
    </location>
</feature>
<sequence>MEHVNSAVALQNAGDLEGADLQFTRVIDVFERALGLPYKTAEDMEAAGRLNNKMTRYVNMIKAQRAKAPATASSRKLAIKYNILDMDDLPPLYHPIARAFASNDPFEAMQRAYGFQDSNVANQREHLLLLLTNIVERTDKRPSTLEPRDPGLESSLVAGAIKSFHAKLFDNYKKWAKYLGTKPAFSEPLRDIVLFFLIWGEAGNFRQTPELLCFLYHSLAKDGGRGGAKEVGDFLANVIRPMYEPLRKETDKKTSKGARAPHTEIRNYDDFNEFFWTKKCLKCTAYTIGEAFAKANKKGQPTLVKKTFMERRSWLRALLSFRRIFLFNLALMLATIGFAINMILTCPDSSIMYGNGVPPSMTIFGKKYAVTPAAPLTADDMATATATLVKFNNGSCNAGKLLSCLGIKNYVPGQSLSATPVDFRQLLAEVSFEKCVAKTTGRCTCYREVITTCFKETGDIEYFDTDAAGKPSGNVLRKGTYNNTECIPDYYNASMTAIDKGGTGRLNCDMCTLEILKVPTVLPKLIKELLRFERKDHGPLIMCGGAALVVLVLACEVFGRVFSGVGVGFVGRTMPVPFGAYCRYSCFWLLLYLGKVVFEYQVMVKTLVETTLFIWNSQKAQYLPVSHFMLQLTANNIVYILFLWVPAVMVILYDAQILYLLLSVVYGSVHGFNLRIGELRSFRILRMTFQSIPKVFNKKVVSNLIEHKEKKAKKKARKDDRPPERRFERVSYSEGAQPLTIHAQGFSSLLEHDGYHAMSSPQAPLTQSQSGRSIDSITGVSGAEFERTIPFAMAWNRCLSSMRDADVLSHRELNVLSYLIDSCDVGSANRRLYLPAFLTAGKLDESLDIITECYAVYEKLKADKKKGAILQKIETAMKKRLVKDDLRLQAICGSYKFASQVTRLLLGREHMELDDCFSFMEECVSSNTIMKGLHLSALYQCRATAADLMKSILEVPVTANDASIKFQRALYHVIDNVEAVLASLKQLLQKQERLVKILAETPLKPNSFFFPGDKQTYAHRQLLQLVQDPVAMDIVSRAYQLLTVDNFDAEPRSDEGQRRLRFFANSLFMEMPEAKPLRQMRSFSISTPFLNEIVLYSVKDLTAQNDDCIKLLYYLQTIYPFEWENFLERVSCKDMNEALKKAPEEVQLWASYRGQTLARTVRGMMYNAEAIRFLHWLEIGQNEPMHLAGCRCNRCIKLDEMVALKFSYVCSCQQYGKQKDEQRQQAADIEFLLLKHPGLRVAYVDGPKKMKDGPPKFFSVLIRGVGDKIVEIYRVELPGNPIVGEGKPENQNHAIIFTRGEMLQCIDMNQDGYLEECLKMPNLLATVDRPEHKKHPLTIIGFREYVFTGGVSNLASFMQIQELSFVSQGQRMLALFHVRQHYGHPDIFDKTFVMTTGGTAKASKGINLSEDIFAGFNTTLRGGRVTHEEFIQVGKGRDVGMQQLAQFEAKLSSGAGESVLSRDVMRMGRRLDFWRLNSWFYGNLGWYFTQTMTVFGIYFFIYGKIYFALSGLDSFYLQSGRMGISDSLNASWALQFGFLLVVPVLAVVGVERGFRHGISYLLWNVFTLGPLFFTFQMGNRMHFFDRTLIHGGAKYRATGRGFTIKHEKFAELFRFYAFSHFYRGVELVFLLLLFYAYGTFSWCNCDWTLDKEFYNSVKPLAADWEVRCYANHYQDCVLPTNQSYAIMSFSLWIVAATWLWAPFFFNPSGLEWDKLIEDYNDWQNWLETKNDSSDSWFGWWMAELEYLEHSSGFARFVQFVRKSRFFFVAIGLYLQLMYRLFYKELKKTVPQKLAANYSNWASYFQPHMILAAFIVVLLLLALVGYCASRYAKKSQMKQKKLRKMKFHISAFCLLVLLGSLLYLSFKDLIEMLLILLIAVYWFVQVMIVRLKFGHVAVNSIARGYDRAVGWIVFGPILFIAMFMPFLSSFQQRVMFNSAFTSGLEVSKLFGHDVAKVSTVVKKVKSKKARDD</sequence>
<accession>A0A1V9Z7M9</accession>
<keyword evidence="4" id="KW-0328">Glycosyltransferase</keyword>
<dbReference type="EMBL" id="JNBR01000381">
    <property type="protein sequence ID" value="OQR94005.1"/>
    <property type="molecule type" value="Genomic_DNA"/>
</dbReference>
<evidence type="ECO:0000256" key="11">
    <source>
        <dbReference type="SAM" id="MobiDB-lite"/>
    </source>
</evidence>
<feature type="transmembrane region" description="Helical" evidence="12">
    <location>
        <begin position="1871"/>
        <end position="1888"/>
    </location>
</feature>
<evidence type="ECO:0000256" key="2">
    <source>
        <dbReference type="ARBA" id="ARBA00009040"/>
    </source>
</evidence>
<comment type="caution">
    <text evidence="14">The sequence shown here is derived from an EMBL/GenBank/DDBJ whole genome shotgun (WGS) entry which is preliminary data.</text>
</comment>
<dbReference type="Pfam" id="PF14288">
    <property type="entry name" value="FKS1_dom1"/>
    <property type="match status" value="1"/>
</dbReference>
<feature type="region of interest" description="Disordered" evidence="11">
    <location>
        <begin position="711"/>
        <end position="731"/>
    </location>
</feature>
<evidence type="ECO:0000256" key="4">
    <source>
        <dbReference type="ARBA" id="ARBA00022676"/>
    </source>
</evidence>
<evidence type="ECO:0000256" key="12">
    <source>
        <dbReference type="SAM" id="Phobius"/>
    </source>
</evidence>